<dbReference type="PANTHER" id="PTHR45436:SF5">
    <property type="entry name" value="SENSOR HISTIDINE KINASE TRCS"/>
    <property type="match status" value="1"/>
</dbReference>
<evidence type="ECO:0000256" key="3">
    <source>
        <dbReference type="ARBA" id="ARBA00012438"/>
    </source>
</evidence>
<comment type="catalytic activity">
    <reaction evidence="1">
        <text>ATP + protein L-histidine = ADP + protein N-phospho-L-histidine.</text>
        <dbReference type="EC" id="2.7.13.3"/>
    </reaction>
</comment>
<organism evidence="15 16">
    <name type="scientific">Plantactinospora veratri</name>
    <dbReference type="NCBI Taxonomy" id="1436122"/>
    <lineage>
        <taxon>Bacteria</taxon>
        <taxon>Bacillati</taxon>
        <taxon>Actinomycetota</taxon>
        <taxon>Actinomycetes</taxon>
        <taxon>Micromonosporales</taxon>
        <taxon>Micromonosporaceae</taxon>
        <taxon>Plantactinospora</taxon>
    </lineage>
</organism>
<dbReference type="PRINTS" id="PR00344">
    <property type="entry name" value="BCTRLSENSOR"/>
</dbReference>
<dbReference type="CDD" id="cd00075">
    <property type="entry name" value="HATPase"/>
    <property type="match status" value="1"/>
</dbReference>
<reference evidence="15 16" key="1">
    <citation type="submission" date="2024-01" db="EMBL/GenBank/DDBJ databases">
        <title>Genome insights into Plantactinospora veratri sp. nov.</title>
        <authorList>
            <person name="Wang L."/>
        </authorList>
    </citation>
    <scope>NUCLEOTIDE SEQUENCE [LARGE SCALE GENOMIC DNA]</scope>
    <source>
        <strain evidence="15 16">NEAU-FHS4</strain>
    </source>
</reference>
<evidence type="ECO:0000256" key="4">
    <source>
        <dbReference type="ARBA" id="ARBA00022553"/>
    </source>
</evidence>
<evidence type="ECO:0000256" key="10">
    <source>
        <dbReference type="ARBA" id="ARBA00023136"/>
    </source>
</evidence>
<dbReference type="InterPro" id="IPR036890">
    <property type="entry name" value="HATPase_C_sf"/>
</dbReference>
<keyword evidence="8" id="KW-1133">Transmembrane helix</keyword>
<dbReference type="EC" id="2.7.13.3" evidence="3"/>
<comment type="subcellular location">
    <subcellularLocation>
        <location evidence="2">Cell membrane</location>
    </subcellularLocation>
</comment>
<evidence type="ECO:0000256" key="12">
    <source>
        <dbReference type="SAM" id="MobiDB-lite"/>
    </source>
</evidence>
<dbReference type="Pfam" id="PF00512">
    <property type="entry name" value="HisKA"/>
    <property type="match status" value="1"/>
</dbReference>
<accession>A0ABU7SGB4</accession>
<evidence type="ECO:0000259" key="13">
    <source>
        <dbReference type="PROSITE" id="PS50109"/>
    </source>
</evidence>
<protein>
    <recommendedName>
        <fullName evidence="3">histidine kinase</fullName>
        <ecNumber evidence="3">2.7.13.3</ecNumber>
    </recommendedName>
</protein>
<proteinExistence type="predicted"/>
<dbReference type="Gene3D" id="6.10.340.10">
    <property type="match status" value="1"/>
</dbReference>
<dbReference type="InterPro" id="IPR003661">
    <property type="entry name" value="HisK_dim/P_dom"/>
</dbReference>
<evidence type="ECO:0000256" key="7">
    <source>
        <dbReference type="ARBA" id="ARBA00022777"/>
    </source>
</evidence>
<feature type="coiled-coil region" evidence="11">
    <location>
        <begin position="230"/>
        <end position="257"/>
    </location>
</feature>
<dbReference type="InterPro" id="IPR005467">
    <property type="entry name" value="His_kinase_dom"/>
</dbReference>
<keyword evidence="6" id="KW-0812">Transmembrane</keyword>
<keyword evidence="9" id="KW-0902">Two-component regulatory system</keyword>
<dbReference type="EMBL" id="JAZGQL010000014">
    <property type="protein sequence ID" value="MEE6308994.1"/>
    <property type="molecule type" value="Genomic_DNA"/>
</dbReference>
<sequence>MSRLRWPAGLRVRLLLAFVSLGLTTTAVVAGASYVQARNVILQQAQDAAVVTLKEQITRLPPIRTLPPSQADLDAIATELSGRDDTAIAAYQGRSSAPDQVSAVLPPELRRAVGSGRVVWQRQTAHGYPYLVIGTQVMLNQPEGTARPSGLEIYRLHSLEAEQRSIEQLAMWSWSTGGLSLALAVVLALLAARGVLRPVRELDRAARRLGDGDLSTRLAVRGSDELARVAGTFNHTAQRLERQVDELRRMEADARRFVADVSHELRTPLAAMTAVTDVLDEEAPRLPGDAGRAARLVSQETQSLTRLVNDLIEVSRFDSGTAALALDDVDVPAAVRATLRARGWTDRVVADLPPETRARLDPRRLDVILANLVGNALRHGAPPVTVRLRAEPDWIVLLVGDRGPGLDPLVLPQVFDRFYKADSARSRSDGSGLGLAIAWENARLHRAGAERGSLVAGNDPAGGAVFTLRLPRHCTDPATPTAGRPGPAAGRPGPVGGRP</sequence>
<dbReference type="Proteomes" id="UP001339911">
    <property type="component" value="Unassembled WGS sequence"/>
</dbReference>
<dbReference type="Pfam" id="PF02518">
    <property type="entry name" value="HATPase_c"/>
    <property type="match status" value="1"/>
</dbReference>
<evidence type="ECO:0000313" key="16">
    <source>
        <dbReference type="Proteomes" id="UP001339911"/>
    </source>
</evidence>
<dbReference type="PANTHER" id="PTHR45436">
    <property type="entry name" value="SENSOR HISTIDINE KINASE YKOH"/>
    <property type="match status" value="1"/>
</dbReference>
<evidence type="ECO:0000256" key="6">
    <source>
        <dbReference type="ARBA" id="ARBA00022692"/>
    </source>
</evidence>
<keyword evidence="10" id="KW-0472">Membrane</keyword>
<evidence type="ECO:0000256" key="5">
    <source>
        <dbReference type="ARBA" id="ARBA00022679"/>
    </source>
</evidence>
<dbReference type="PROSITE" id="PS50885">
    <property type="entry name" value="HAMP"/>
    <property type="match status" value="1"/>
</dbReference>
<dbReference type="InterPro" id="IPR004358">
    <property type="entry name" value="Sig_transdc_His_kin-like_C"/>
</dbReference>
<feature type="domain" description="Histidine kinase" evidence="13">
    <location>
        <begin position="260"/>
        <end position="474"/>
    </location>
</feature>
<dbReference type="InterPro" id="IPR050428">
    <property type="entry name" value="TCS_sensor_his_kinase"/>
</dbReference>
<dbReference type="Gene3D" id="3.30.565.10">
    <property type="entry name" value="Histidine kinase-like ATPase, C-terminal domain"/>
    <property type="match status" value="1"/>
</dbReference>
<dbReference type="Pfam" id="PF00672">
    <property type="entry name" value="HAMP"/>
    <property type="match status" value="1"/>
</dbReference>
<keyword evidence="4" id="KW-0597">Phosphoprotein</keyword>
<dbReference type="CDD" id="cd06225">
    <property type="entry name" value="HAMP"/>
    <property type="match status" value="1"/>
</dbReference>
<dbReference type="SMART" id="SM00304">
    <property type="entry name" value="HAMP"/>
    <property type="match status" value="1"/>
</dbReference>
<name>A0ABU7SGB4_9ACTN</name>
<dbReference type="GO" id="GO:0016301">
    <property type="term" value="F:kinase activity"/>
    <property type="evidence" value="ECO:0007669"/>
    <property type="project" value="UniProtKB-KW"/>
</dbReference>
<gene>
    <name evidence="15" type="ORF">V1634_19345</name>
</gene>
<dbReference type="SUPFAM" id="SSF47384">
    <property type="entry name" value="Homodimeric domain of signal transducing histidine kinase"/>
    <property type="match status" value="1"/>
</dbReference>
<dbReference type="SUPFAM" id="SSF55874">
    <property type="entry name" value="ATPase domain of HSP90 chaperone/DNA topoisomerase II/histidine kinase"/>
    <property type="match status" value="1"/>
</dbReference>
<dbReference type="PROSITE" id="PS50109">
    <property type="entry name" value="HIS_KIN"/>
    <property type="match status" value="1"/>
</dbReference>
<feature type="domain" description="HAMP" evidence="14">
    <location>
        <begin position="193"/>
        <end position="245"/>
    </location>
</feature>
<evidence type="ECO:0000256" key="1">
    <source>
        <dbReference type="ARBA" id="ARBA00000085"/>
    </source>
</evidence>
<keyword evidence="5" id="KW-0808">Transferase</keyword>
<dbReference type="InterPro" id="IPR003660">
    <property type="entry name" value="HAMP_dom"/>
</dbReference>
<keyword evidence="11" id="KW-0175">Coiled coil</keyword>
<dbReference type="RefSeq" id="WP_331209278.1">
    <property type="nucleotide sequence ID" value="NZ_JAZGQL010000014.1"/>
</dbReference>
<dbReference type="SUPFAM" id="SSF158472">
    <property type="entry name" value="HAMP domain-like"/>
    <property type="match status" value="1"/>
</dbReference>
<dbReference type="SMART" id="SM00387">
    <property type="entry name" value="HATPase_c"/>
    <property type="match status" value="1"/>
</dbReference>
<dbReference type="InterPro" id="IPR036097">
    <property type="entry name" value="HisK_dim/P_sf"/>
</dbReference>
<comment type="caution">
    <text evidence="15">The sequence shown here is derived from an EMBL/GenBank/DDBJ whole genome shotgun (WGS) entry which is preliminary data.</text>
</comment>
<evidence type="ECO:0000259" key="14">
    <source>
        <dbReference type="PROSITE" id="PS50885"/>
    </source>
</evidence>
<evidence type="ECO:0000313" key="15">
    <source>
        <dbReference type="EMBL" id="MEE6308994.1"/>
    </source>
</evidence>
<keyword evidence="7 15" id="KW-0418">Kinase</keyword>
<dbReference type="CDD" id="cd00082">
    <property type="entry name" value="HisKA"/>
    <property type="match status" value="1"/>
</dbReference>
<evidence type="ECO:0000256" key="11">
    <source>
        <dbReference type="SAM" id="Coils"/>
    </source>
</evidence>
<dbReference type="InterPro" id="IPR003594">
    <property type="entry name" value="HATPase_dom"/>
</dbReference>
<evidence type="ECO:0000256" key="2">
    <source>
        <dbReference type="ARBA" id="ARBA00004236"/>
    </source>
</evidence>
<dbReference type="SMART" id="SM00388">
    <property type="entry name" value="HisKA"/>
    <property type="match status" value="1"/>
</dbReference>
<dbReference type="Gene3D" id="1.10.287.130">
    <property type="match status" value="1"/>
</dbReference>
<keyword evidence="16" id="KW-1185">Reference proteome</keyword>
<feature type="region of interest" description="Disordered" evidence="12">
    <location>
        <begin position="473"/>
        <end position="499"/>
    </location>
</feature>
<feature type="compositionally biased region" description="Low complexity" evidence="12">
    <location>
        <begin position="477"/>
        <end position="492"/>
    </location>
</feature>
<evidence type="ECO:0000256" key="8">
    <source>
        <dbReference type="ARBA" id="ARBA00022989"/>
    </source>
</evidence>
<evidence type="ECO:0000256" key="9">
    <source>
        <dbReference type="ARBA" id="ARBA00023012"/>
    </source>
</evidence>